<evidence type="ECO:0000256" key="2">
    <source>
        <dbReference type="RuleBase" id="RU366018"/>
    </source>
</evidence>
<dbReference type="KEGG" id="edi:EDI_071750"/>
<feature type="coiled-coil region" evidence="3">
    <location>
        <begin position="106"/>
        <end position="133"/>
    </location>
</feature>
<protein>
    <recommendedName>
        <fullName evidence="2">E3 ubiquitin-protein ligase</fullName>
        <ecNumber evidence="2">2.3.2.27</ecNumber>
    </recommendedName>
</protein>
<comment type="catalytic activity">
    <reaction evidence="2">
        <text>S-ubiquitinyl-[E2 ubiquitin-conjugating enzyme]-L-cysteine + [acceptor protein]-L-lysine = [E2 ubiquitin-conjugating enzyme]-L-cysteine + N(6)-ubiquitinyl-[acceptor protein]-L-lysine.</text>
        <dbReference type="EC" id="2.3.2.27"/>
    </reaction>
</comment>
<gene>
    <name evidence="5" type="ORF">EDI_071750</name>
</gene>
<dbReference type="SUPFAM" id="SSF57850">
    <property type="entry name" value="RING/U-box"/>
    <property type="match status" value="1"/>
</dbReference>
<evidence type="ECO:0000313" key="6">
    <source>
        <dbReference type="Proteomes" id="UP000008076"/>
    </source>
</evidence>
<evidence type="ECO:0000313" key="5">
    <source>
        <dbReference type="EMBL" id="EDR27870.1"/>
    </source>
</evidence>
<comment type="pathway">
    <text evidence="2">Protein modification; protein ubiquitination.</text>
</comment>
<keyword evidence="2" id="KW-0833">Ubl conjugation pathway</keyword>
<evidence type="ECO:0000256" key="3">
    <source>
        <dbReference type="SAM" id="Coils"/>
    </source>
</evidence>
<dbReference type="Proteomes" id="UP000008076">
    <property type="component" value="Unassembled WGS sequence"/>
</dbReference>
<evidence type="ECO:0000259" key="4">
    <source>
        <dbReference type="PROSITE" id="PS50089"/>
    </source>
</evidence>
<dbReference type="GeneID" id="5880884"/>
<dbReference type="GO" id="GO:0008270">
    <property type="term" value="F:zinc ion binding"/>
    <property type="evidence" value="ECO:0007669"/>
    <property type="project" value="UniProtKB-UniRule"/>
</dbReference>
<dbReference type="GO" id="GO:0016567">
    <property type="term" value="P:protein ubiquitination"/>
    <property type="evidence" value="ECO:0007669"/>
    <property type="project" value="UniProtKB-UniRule"/>
</dbReference>
<dbReference type="PROSITE" id="PS50089">
    <property type="entry name" value="ZF_RING_2"/>
    <property type="match status" value="1"/>
</dbReference>
<dbReference type="GO" id="GO:0005737">
    <property type="term" value="C:cytoplasm"/>
    <property type="evidence" value="ECO:0007669"/>
    <property type="project" value="TreeGrafter"/>
</dbReference>
<accession>B0EC75</accession>
<dbReference type="OrthoDB" id="15304at2759"/>
<dbReference type="GO" id="GO:0071596">
    <property type="term" value="P:ubiquitin-dependent protein catabolic process via the N-end rule pathway"/>
    <property type="evidence" value="ECO:0007669"/>
    <property type="project" value="UniProtKB-UniRule"/>
</dbReference>
<keyword evidence="2" id="KW-0862">Zinc</keyword>
<dbReference type="GO" id="GO:0000151">
    <property type="term" value="C:ubiquitin ligase complex"/>
    <property type="evidence" value="ECO:0007669"/>
    <property type="project" value="TreeGrafter"/>
</dbReference>
<comment type="function">
    <text evidence="2">Ubiquitin ligase protein which is a component of the N-end rule pathway. Recognizes and binds to proteins bearing specific N-terminal residues that are destabilizing according to the N-end rule, leading to their ubiquitination and subsequent degradation.</text>
</comment>
<keyword evidence="2" id="KW-0479">Metal-binding</keyword>
<dbReference type="UniPathway" id="UPA00143"/>
<keyword evidence="2" id="KW-0808">Transferase</keyword>
<dbReference type="InterPro" id="IPR001841">
    <property type="entry name" value="Znf_RING"/>
</dbReference>
<dbReference type="RefSeq" id="XP_001735909.1">
    <property type="nucleotide sequence ID" value="XM_001735857.1"/>
</dbReference>
<dbReference type="InterPro" id="IPR039164">
    <property type="entry name" value="UBR1-like"/>
</dbReference>
<reference evidence="6" key="1">
    <citation type="submission" date="2007-12" db="EMBL/GenBank/DDBJ databases">
        <title>Annotation of Entamoeba dispar SAW760.</title>
        <authorList>
            <person name="Lorenzi H."/>
            <person name="Inman J."/>
            <person name="Schobel S."/>
            <person name="Amedeo P."/>
            <person name="Caler E."/>
        </authorList>
    </citation>
    <scope>NUCLEOTIDE SEQUENCE [LARGE SCALE GENOMIC DNA]</scope>
    <source>
        <strain evidence="6">ATCC PRA-260 / SAW760</strain>
    </source>
</reference>
<organism evidence="6">
    <name type="scientific">Entamoeba dispar (strain ATCC PRA-260 / SAW760)</name>
    <dbReference type="NCBI Taxonomy" id="370354"/>
    <lineage>
        <taxon>Eukaryota</taxon>
        <taxon>Amoebozoa</taxon>
        <taxon>Evosea</taxon>
        <taxon>Archamoebae</taxon>
        <taxon>Mastigamoebida</taxon>
        <taxon>Entamoebidae</taxon>
        <taxon>Entamoeba</taxon>
    </lineage>
</organism>
<proteinExistence type="inferred from homology"/>
<dbReference type="PANTHER" id="PTHR21497:SF24">
    <property type="entry name" value="E3 UBIQUITIN-PROTEIN LIGASE UBR1"/>
    <property type="match status" value="1"/>
</dbReference>
<keyword evidence="6" id="KW-1185">Reference proteome</keyword>
<comment type="similarity">
    <text evidence="2">Belongs to the E3 ubiquitin-protein ligase UBR1-like family.</text>
</comment>
<evidence type="ECO:0000256" key="1">
    <source>
        <dbReference type="PROSITE-ProRule" id="PRU00175"/>
    </source>
</evidence>
<dbReference type="EC" id="2.3.2.27" evidence="2"/>
<dbReference type="EMBL" id="DS548678">
    <property type="protein sequence ID" value="EDR27870.1"/>
    <property type="molecule type" value="Genomic_DNA"/>
</dbReference>
<sequence>MLIFEWNDVVEELNNAITTRRYILSEANQEMEGLMISDEEMFQINEYMKYFGREMGMKEKELFEMNKVAKEIGNEFEVEYENYKKEQRKNTKQHKDKQAQIKQRMINQQKKILTKDKQEIQELVKEVEKEEEICVICQQKKNDIIGFFTCFSENKKVETIRKMNDGIKVKCNVNGCQHTVHYNCYQQYKRNICPICKYQINHFLPHQDEFKKEESTSIEGKEITRKEVLRNCIFNEFYDEKNQSIDILENAIDCLYGTIVSLQCSSELNYLYKETDKQIIISLLESARFIFRETELFQDLYQIQNDIEDYYQQCKNPLKIYLFSLVSQSNSMERIAWTSQARNCACIAKQLQLNHDEFVIIDDNIQYQNIALPTNVQKELQKCLSIKQLTEQLTCVLNDQIKILNEIIGIKEINVSLRVYEMMGFIDELLFNSLPDIKQPIFDFKLQKHFKDFVGQFAEQKCSVCHEVPKEYMKCSYCLNCGAFVCDNQECFINHKSKNESPDLLYIYLRNGRICVHINSTLTASSCIYFNKYAESFEQSQLKNSEFILNELKLQEFLQHYIRGDVIENPLFK</sequence>
<dbReference type="InterPro" id="IPR013083">
    <property type="entry name" value="Znf_RING/FYVE/PHD"/>
</dbReference>
<dbReference type="eggNOG" id="KOG1140">
    <property type="taxonomic scope" value="Eukaryota"/>
</dbReference>
<feature type="domain" description="RING-type" evidence="4">
    <location>
        <begin position="134"/>
        <end position="197"/>
    </location>
</feature>
<name>B0EC75_ENTDS</name>
<dbReference type="GO" id="GO:0061630">
    <property type="term" value="F:ubiquitin protein ligase activity"/>
    <property type="evidence" value="ECO:0007669"/>
    <property type="project" value="UniProtKB-UniRule"/>
</dbReference>
<dbReference type="Gene3D" id="3.30.40.10">
    <property type="entry name" value="Zinc/RING finger domain, C3HC4 (zinc finger)"/>
    <property type="match status" value="1"/>
</dbReference>
<keyword evidence="3" id="KW-0175">Coiled coil</keyword>
<dbReference type="AlphaFoldDB" id="B0EC75"/>
<dbReference type="PANTHER" id="PTHR21497">
    <property type="entry name" value="UBIQUITIN LIGASE E3 ALPHA-RELATED"/>
    <property type="match status" value="1"/>
</dbReference>
<keyword evidence="1 2" id="KW-0863">Zinc-finger</keyword>